<reference evidence="2" key="1">
    <citation type="submission" date="2019-03" db="EMBL/GenBank/DDBJ databases">
        <title>Long read genome sequence of the mycoparasitic Pythium oligandrum ATCC 38472 isolated from sugarbeet rhizosphere.</title>
        <authorList>
            <person name="Gaulin E."/>
        </authorList>
    </citation>
    <scope>NUCLEOTIDE SEQUENCE</scope>
    <source>
        <strain evidence="2">ATCC 38472_TT</strain>
    </source>
</reference>
<evidence type="ECO:0000256" key="1">
    <source>
        <dbReference type="SAM" id="MobiDB-lite"/>
    </source>
</evidence>
<feature type="compositionally biased region" description="Polar residues" evidence="1">
    <location>
        <begin position="356"/>
        <end position="365"/>
    </location>
</feature>
<evidence type="ECO:0000313" key="3">
    <source>
        <dbReference type="Proteomes" id="UP000794436"/>
    </source>
</evidence>
<sequence length="465" mass="52639">MYVEYQTSAQPFRCQSFQASYGHLTPDAFDPSLSEMDGEEQVAKHIRVTKALEQLNGMRYRYHKPTKVAKKLSIETTDPESSSDSENESKQAKEVDDAGQSLSLEEQIERMLMRTRTIAMIKIANNTAEVLPEDQDDDFFDEYDEEECDEFDEGDDVLEAKHVGGSEEQEEQSDRVSAITPRKSMERAGSMRRGMSMRNASYRSDSSSGSNAMDPETMAAMRLVRKLSTYLSLPKVISYRDLEEITESLLDEPHNQSDEYADLIDMHVDSARGSSGEGSTISPSEFVSDPHDLEQQRRHSFMRHYSSKSMLNASSRNLHRDPSFKSMGSHGSQMNLHDSLGGKKESKRSVKGEASWKSSPGSITSLMEEGEGKDDDEDDNDGSDALRRNMAGGEGGVYGTGFNEEEYVTWRTEIHEDYLAWLRAKVEAKKRRRSSQRKNSDRKPRWLLLYETAKKGRRPSTDSNV</sequence>
<gene>
    <name evidence="2" type="ORF">Poli38472_004270</name>
</gene>
<comment type="caution">
    <text evidence="2">The sequence shown here is derived from an EMBL/GenBank/DDBJ whole genome shotgun (WGS) entry which is preliminary data.</text>
</comment>
<evidence type="ECO:0000313" key="2">
    <source>
        <dbReference type="EMBL" id="TMW66505.1"/>
    </source>
</evidence>
<feature type="region of interest" description="Disordered" evidence="1">
    <location>
        <begin position="163"/>
        <end position="189"/>
    </location>
</feature>
<feature type="compositionally biased region" description="Acidic residues" evidence="1">
    <location>
        <begin position="368"/>
        <end position="382"/>
    </location>
</feature>
<feature type="compositionally biased region" description="Acidic residues" evidence="1">
    <location>
        <begin position="77"/>
        <end position="86"/>
    </location>
</feature>
<accession>A0A8K1CNC1</accession>
<dbReference type="OrthoDB" id="109329at2759"/>
<feature type="region of interest" description="Disordered" evidence="1">
    <location>
        <begin position="270"/>
        <end position="398"/>
    </location>
</feature>
<feature type="region of interest" description="Disordered" evidence="1">
    <location>
        <begin position="70"/>
        <end position="102"/>
    </location>
</feature>
<proteinExistence type="predicted"/>
<feature type="region of interest" description="Disordered" evidence="1">
    <location>
        <begin position="427"/>
        <end position="465"/>
    </location>
</feature>
<dbReference type="Proteomes" id="UP000794436">
    <property type="component" value="Unassembled WGS sequence"/>
</dbReference>
<dbReference type="AlphaFoldDB" id="A0A8K1CNC1"/>
<feature type="compositionally biased region" description="Basic and acidic residues" evidence="1">
    <location>
        <begin position="87"/>
        <end position="96"/>
    </location>
</feature>
<protein>
    <submittedName>
        <fullName evidence="2">Uncharacterized protein</fullName>
    </submittedName>
</protein>
<organism evidence="2 3">
    <name type="scientific">Pythium oligandrum</name>
    <name type="common">Mycoparasitic fungus</name>
    <dbReference type="NCBI Taxonomy" id="41045"/>
    <lineage>
        <taxon>Eukaryota</taxon>
        <taxon>Sar</taxon>
        <taxon>Stramenopiles</taxon>
        <taxon>Oomycota</taxon>
        <taxon>Peronosporomycetes</taxon>
        <taxon>Pythiales</taxon>
        <taxon>Pythiaceae</taxon>
        <taxon>Pythium</taxon>
    </lineage>
</organism>
<feature type="compositionally biased region" description="Polar residues" evidence="1">
    <location>
        <begin position="307"/>
        <end position="316"/>
    </location>
</feature>
<feature type="compositionally biased region" description="Basic and acidic residues" evidence="1">
    <location>
        <begin position="340"/>
        <end position="351"/>
    </location>
</feature>
<feature type="compositionally biased region" description="Basic and acidic residues" evidence="1">
    <location>
        <begin position="288"/>
        <end position="297"/>
    </location>
</feature>
<name>A0A8K1CNC1_PYTOL</name>
<dbReference type="EMBL" id="SPLM01000036">
    <property type="protein sequence ID" value="TMW66505.1"/>
    <property type="molecule type" value="Genomic_DNA"/>
</dbReference>
<keyword evidence="3" id="KW-1185">Reference proteome</keyword>